<proteinExistence type="predicted"/>
<protein>
    <submittedName>
        <fullName evidence="1">Uncharacterized protein</fullName>
    </submittedName>
</protein>
<gene>
    <name evidence="1" type="ORF">DW914_11320</name>
</gene>
<dbReference type="RefSeq" id="WP_118582169.1">
    <property type="nucleotide sequence ID" value="NZ_CABJFX010000020.1"/>
</dbReference>
<organism evidence="1 2">
    <name type="scientific">Roseburia inulinivorans</name>
    <dbReference type="NCBI Taxonomy" id="360807"/>
    <lineage>
        <taxon>Bacteria</taxon>
        <taxon>Bacillati</taxon>
        <taxon>Bacillota</taxon>
        <taxon>Clostridia</taxon>
        <taxon>Lachnospirales</taxon>
        <taxon>Lachnospiraceae</taxon>
        <taxon>Roseburia</taxon>
    </lineage>
</organism>
<reference evidence="1 2" key="1">
    <citation type="submission" date="2018-08" db="EMBL/GenBank/DDBJ databases">
        <title>A genome reference for cultivated species of the human gut microbiota.</title>
        <authorList>
            <person name="Zou Y."/>
            <person name="Xue W."/>
            <person name="Luo G."/>
        </authorList>
    </citation>
    <scope>NUCLEOTIDE SEQUENCE [LARGE SCALE GENOMIC DNA]</scope>
    <source>
        <strain evidence="1 2">AM42-1AC</strain>
    </source>
</reference>
<sequence>MEIKLNFNGGIENMDKTTLKFITVIKNGEVKHIGKSIIRQPEVKFGGGSIKWFDDKQLVKK</sequence>
<evidence type="ECO:0000313" key="1">
    <source>
        <dbReference type="EMBL" id="RHA87416.1"/>
    </source>
</evidence>
<dbReference type="Proteomes" id="UP000283492">
    <property type="component" value="Unassembled WGS sequence"/>
</dbReference>
<dbReference type="EMBL" id="QSFX01000020">
    <property type="protein sequence ID" value="RHA87416.1"/>
    <property type="molecule type" value="Genomic_DNA"/>
</dbReference>
<evidence type="ECO:0000313" key="2">
    <source>
        <dbReference type="Proteomes" id="UP000283492"/>
    </source>
</evidence>
<dbReference type="AlphaFoldDB" id="A0A413TQV5"/>
<comment type="caution">
    <text evidence="1">The sequence shown here is derived from an EMBL/GenBank/DDBJ whole genome shotgun (WGS) entry which is preliminary data.</text>
</comment>
<accession>A0A413TQV5</accession>
<name>A0A413TQV5_9FIRM</name>